<reference evidence="1" key="1">
    <citation type="journal article" date="2021" name="Proc. Natl. Acad. Sci. U.S.A.">
        <title>A Catalog of Tens of Thousands of Viruses from Human Metagenomes Reveals Hidden Associations with Chronic Diseases.</title>
        <authorList>
            <person name="Tisza M.J."/>
            <person name="Buck C.B."/>
        </authorList>
    </citation>
    <scope>NUCLEOTIDE SEQUENCE</scope>
    <source>
        <strain evidence="1">CtwNf2</strain>
    </source>
</reference>
<organism evidence="1">
    <name type="scientific">Siphoviridae sp. ctwNf2</name>
    <dbReference type="NCBI Taxonomy" id="2827597"/>
    <lineage>
        <taxon>Viruses</taxon>
        <taxon>Duplodnaviria</taxon>
        <taxon>Heunggongvirae</taxon>
        <taxon>Uroviricota</taxon>
        <taxon>Caudoviricetes</taxon>
    </lineage>
</organism>
<dbReference type="InterPro" id="IPR014986">
    <property type="entry name" value="XkdN-like"/>
</dbReference>
<protein>
    <submittedName>
        <fullName evidence="1">Tail assembly chaperone protein</fullName>
    </submittedName>
</protein>
<dbReference type="InterPro" id="IPR038559">
    <property type="entry name" value="XkdN-like_sf"/>
</dbReference>
<evidence type="ECO:0000313" key="1">
    <source>
        <dbReference type="EMBL" id="DAE91887.1"/>
    </source>
</evidence>
<proteinExistence type="predicted"/>
<accession>A0A8S5RQX1</accession>
<dbReference type="Pfam" id="PF08890">
    <property type="entry name" value="Phage_TAC_5"/>
    <property type="match status" value="1"/>
</dbReference>
<dbReference type="Gene3D" id="3.30.2220.30">
    <property type="match status" value="1"/>
</dbReference>
<name>A0A8S5RQX1_9CAUD</name>
<sequence length="144" mass="16255">MSDTQNLTAFLKNNVEIVNQVEYVASNRIKAGDEPVAWKINVLQNKVIDKLRNRYTKMIKDSKTGVTREKFDSQGFNDAMLLESIIYPNLDDMELQNSWGVNDPLELVKAMLTPGEYADLLNAVVEAQGFEVGMDEKVRAVKNS</sequence>
<dbReference type="EMBL" id="BK057791">
    <property type="protein sequence ID" value="DAE91887.1"/>
    <property type="molecule type" value="Genomic_DNA"/>
</dbReference>